<sequence>MNIPILAGGVATAVFAASTLPMLVKAWRTRDVRSYSPGNIALANVGNLIYLVYVLDLPVGPALILHLFHSMASVLMLYWYLRHVVLPDRRPAGDEVHGSAADHLTEEARGLVQRLS</sequence>
<keyword evidence="3" id="KW-1185">Reference proteome</keyword>
<name>A0A3G8JQY9_9ACTN</name>
<feature type="transmembrane region" description="Helical" evidence="1">
    <location>
        <begin position="36"/>
        <end position="55"/>
    </location>
</feature>
<evidence type="ECO:0000256" key="1">
    <source>
        <dbReference type="SAM" id="Phobius"/>
    </source>
</evidence>
<protein>
    <recommendedName>
        <fullName evidence="4">PQ-loop repeat-containing protein</fullName>
    </recommendedName>
</protein>
<feature type="transmembrane region" description="Helical" evidence="1">
    <location>
        <begin position="61"/>
        <end position="81"/>
    </location>
</feature>
<gene>
    <name evidence="2" type="ORF">D7316_03544</name>
</gene>
<dbReference type="KEGG" id="gom:D7316_03544"/>
<evidence type="ECO:0000313" key="3">
    <source>
        <dbReference type="Proteomes" id="UP000271469"/>
    </source>
</evidence>
<evidence type="ECO:0000313" key="2">
    <source>
        <dbReference type="EMBL" id="AZG46939.1"/>
    </source>
</evidence>
<dbReference type="AlphaFoldDB" id="A0A3G8JQY9"/>
<dbReference type="Gene3D" id="1.20.1280.290">
    <property type="match status" value="1"/>
</dbReference>
<organism evidence="2 3">
    <name type="scientific">Gordonia insulae</name>
    <dbReference type="NCBI Taxonomy" id="2420509"/>
    <lineage>
        <taxon>Bacteria</taxon>
        <taxon>Bacillati</taxon>
        <taxon>Actinomycetota</taxon>
        <taxon>Actinomycetes</taxon>
        <taxon>Mycobacteriales</taxon>
        <taxon>Gordoniaceae</taxon>
        <taxon>Gordonia</taxon>
    </lineage>
</organism>
<feature type="transmembrane region" description="Helical" evidence="1">
    <location>
        <begin position="6"/>
        <end position="24"/>
    </location>
</feature>
<proteinExistence type="predicted"/>
<keyword evidence="1" id="KW-0472">Membrane</keyword>
<accession>A0A3G8JQY9</accession>
<dbReference type="RefSeq" id="WP_197718256.1">
    <property type="nucleotide sequence ID" value="NZ_CP033972.1"/>
</dbReference>
<keyword evidence="1" id="KW-1133">Transmembrane helix</keyword>
<dbReference type="EMBL" id="CP033972">
    <property type="protein sequence ID" value="AZG46939.1"/>
    <property type="molecule type" value="Genomic_DNA"/>
</dbReference>
<keyword evidence="1" id="KW-0812">Transmembrane</keyword>
<reference evidence="2 3" key="1">
    <citation type="submission" date="2018-11" db="EMBL/GenBank/DDBJ databases">
        <title>Gordonia insulae sp. nov., isolated from an island soil.</title>
        <authorList>
            <person name="Kim Y.S."/>
            <person name="Kim S.B."/>
        </authorList>
    </citation>
    <scope>NUCLEOTIDE SEQUENCE [LARGE SCALE GENOMIC DNA]</scope>
    <source>
        <strain evidence="2 3">MMS17-SY073</strain>
    </source>
</reference>
<evidence type="ECO:0008006" key="4">
    <source>
        <dbReference type="Google" id="ProtNLM"/>
    </source>
</evidence>
<dbReference type="Proteomes" id="UP000271469">
    <property type="component" value="Chromosome"/>
</dbReference>